<dbReference type="EMBL" id="MNZM01000115">
    <property type="protein sequence ID" value="OIP82383.1"/>
    <property type="molecule type" value="Genomic_DNA"/>
</dbReference>
<evidence type="ECO:0008006" key="4">
    <source>
        <dbReference type="Google" id="ProtNLM"/>
    </source>
</evidence>
<dbReference type="GO" id="GO:0016757">
    <property type="term" value="F:glycosyltransferase activity"/>
    <property type="evidence" value="ECO:0007669"/>
    <property type="project" value="TreeGrafter"/>
</dbReference>
<dbReference type="PANTHER" id="PTHR46401:SF2">
    <property type="entry name" value="GLYCOSYLTRANSFERASE WBBK-RELATED"/>
    <property type="match status" value="1"/>
</dbReference>
<proteinExistence type="predicted"/>
<accession>A0A1J5HND0</accession>
<sequence>MKILMLTPYLPYPPASGGQIRTLNLIQYLSKKHDITLISLYKNDQEKKYLSHLQSYCKSVYLCKRPTKPWELKNIFKSIFTDDPFLIVRNFSSEAKTLLKHLLKTKKFDVIHAETFYIMPHLPPTNVPIFLLEQTIEYMVYQHFVNSLPWIIKPFFLLDIMKLKRSERYYWGKAKLVGTVSQSDRAIIQKLEPLIEPVVVPNGAGEEMIVSSFPKMNLKQPLLLFQGNFSWLQNTEAANFLLNKIYPELKKKYPRIKIIIAGQNAKNKINQLTDNNIQIIDIAPEDSQIVIKLYRQATLFLAPIFGPGGTRLKILAAMANGLPVIATKTGIQGLDLINNKDVLIANKPEEFVKQITNVLKNPTLYRQIQKNAFELIKSRYNWNKIAQQLEIEYEKIVSHENRN</sequence>
<dbReference type="AlphaFoldDB" id="A0A1J5HND0"/>
<dbReference type="PANTHER" id="PTHR46401">
    <property type="entry name" value="GLYCOSYLTRANSFERASE WBBK-RELATED"/>
    <property type="match status" value="1"/>
</dbReference>
<dbReference type="Proteomes" id="UP000183758">
    <property type="component" value="Unassembled WGS sequence"/>
</dbReference>
<dbReference type="GO" id="GO:0009103">
    <property type="term" value="P:lipopolysaccharide biosynthetic process"/>
    <property type="evidence" value="ECO:0007669"/>
    <property type="project" value="TreeGrafter"/>
</dbReference>
<organism evidence="2 3">
    <name type="scientific">Candidatus Roizmanbacteria bacterium CG2_30_33_16</name>
    <dbReference type="NCBI Taxonomy" id="1805340"/>
    <lineage>
        <taxon>Bacteria</taxon>
        <taxon>Candidatus Roizmaniibacteriota</taxon>
    </lineage>
</organism>
<gene>
    <name evidence="2" type="ORF">AUK04_04805</name>
</gene>
<name>A0A1J5HND0_9BACT</name>
<evidence type="ECO:0000313" key="3">
    <source>
        <dbReference type="Proteomes" id="UP000183758"/>
    </source>
</evidence>
<dbReference type="CDD" id="cd03801">
    <property type="entry name" value="GT4_PimA-like"/>
    <property type="match status" value="1"/>
</dbReference>
<evidence type="ECO:0000256" key="1">
    <source>
        <dbReference type="ARBA" id="ARBA00022679"/>
    </source>
</evidence>
<dbReference type="Gene3D" id="3.40.50.2000">
    <property type="entry name" value="Glycogen Phosphorylase B"/>
    <property type="match status" value="2"/>
</dbReference>
<dbReference type="SUPFAM" id="SSF53756">
    <property type="entry name" value="UDP-Glycosyltransferase/glycogen phosphorylase"/>
    <property type="match status" value="1"/>
</dbReference>
<comment type="caution">
    <text evidence="2">The sequence shown here is derived from an EMBL/GenBank/DDBJ whole genome shotgun (WGS) entry which is preliminary data.</text>
</comment>
<keyword evidence="1" id="KW-0808">Transferase</keyword>
<reference evidence="2 3" key="1">
    <citation type="journal article" date="2016" name="Environ. Microbiol.">
        <title>Genomic resolution of a cold subsurface aquifer community provides metabolic insights for novel microbes adapted to high CO concentrations.</title>
        <authorList>
            <person name="Probst A.J."/>
            <person name="Castelle C.J."/>
            <person name="Singh A."/>
            <person name="Brown C.T."/>
            <person name="Anantharaman K."/>
            <person name="Sharon I."/>
            <person name="Hug L.A."/>
            <person name="Burstein D."/>
            <person name="Emerson J.B."/>
            <person name="Thomas B.C."/>
            <person name="Banfield J.F."/>
        </authorList>
    </citation>
    <scope>NUCLEOTIDE SEQUENCE [LARGE SCALE GENOMIC DNA]</scope>
    <source>
        <strain evidence="2">CG2_30_33_16</strain>
    </source>
</reference>
<evidence type="ECO:0000313" key="2">
    <source>
        <dbReference type="EMBL" id="OIP82383.1"/>
    </source>
</evidence>
<protein>
    <recommendedName>
        <fullName evidence="4">Glycosyltransferase subfamily 4-like N-terminal domain-containing protein</fullName>
    </recommendedName>
</protein>
<dbReference type="Pfam" id="PF13692">
    <property type="entry name" value="Glyco_trans_1_4"/>
    <property type="match status" value="1"/>
</dbReference>